<dbReference type="GO" id="GO:0008408">
    <property type="term" value="F:3'-5' exonuclease activity"/>
    <property type="evidence" value="ECO:0007669"/>
    <property type="project" value="TreeGrafter"/>
</dbReference>
<dbReference type="GO" id="GO:0005829">
    <property type="term" value="C:cytosol"/>
    <property type="evidence" value="ECO:0007669"/>
    <property type="project" value="TreeGrafter"/>
</dbReference>
<dbReference type="AlphaFoldDB" id="A0A1G7XHX0"/>
<dbReference type="InterPro" id="IPR013520">
    <property type="entry name" value="Ribonucl_H"/>
</dbReference>
<evidence type="ECO:0000313" key="6">
    <source>
        <dbReference type="Proteomes" id="UP000198854"/>
    </source>
</evidence>
<dbReference type="SUPFAM" id="SSF53098">
    <property type="entry name" value="Ribonuclease H-like"/>
    <property type="match status" value="1"/>
</dbReference>
<protein>
    <submittedName>
        <fullName evidence="5">DNA polymerase-3 subunit epsilon</fullName>
    </submittedName>
</protein>
<dbReference type="RefSeq" id="WP_093270064.1">
    <property type="nucleotide sequence ID" value="NZ_FNDD01000003.1"/>
</dbReference>
<dbReference type="OrthoDB" id="5497329at2"/>
<dbReference type="Gene3D" id="3.30.420.10">
    <property type="entry name" value="Ribonuclease H-like superfamily/Ribonuclease H"/>
    <property type="match status" value="1"/>
</dbReference>
<dbReference type="PANTHER" id="PTHR30231:SF4">
    <property type="entry name" value="PROTEIN NEN2"/>
    <property type="match status" value="1"/>
</dbReference>
<dbReference type="Proteomes" id="UP000198854">
    <property type="component" value="Unassembled WGS sequence"/>
</dbReference>
<organism evidence="5 6">
    <name type="scientific">Vibrio xiamenensis</name>
    <dbReference type="NCBI Taxonomy" id="861298"/>
    <lineage>
        <taxon>Bacteria</taxon>
        <taxon>Pseudomonadati</taxon>
        <taxon>Pseudomonadota</taxon>
        <taxon>Gammaproteobacteria</taxon>
        <taxon>Vibrionales</taxon>
        <taxon>Vibrionaceae</taxon>
        <taxon>Vibrio</taxon>
    </lineage>
</organism>
<dbReference type="Pfam" id="PF00929">
    <property type="entry name" value="RNase_T"/>
    <property type="match status" value="1"/>
</dbReference>
<dbReference type="InterPro" id="IPR036397">
    <property type="entry name" value="RNaseH_sf"/>
</dbReference>
<dbReference type="CDD" id="cd06127">
    <property type="entry name" value="DEDDh"/>
    <property type="match status" value="1"/>
</dbReference>
<keyword evidence="3" id="KW-0269">Exonuclease</keyword>
<dbReference type="GO" id="GO:0006259">
    <property type="term" value="P:DNA metabolic process"/>
    <property type="evidence" value="ECO:0007669"/>
    <property type="project" value="UniProtKB-ARBA"/>
</dbReference>
<sequence>MLGKLFKRWDKKPSPEAIRQRTPIQPEWRDGLKRYFSTPLPNMHSSLKEVEFVALDFETTGLDLSEDKILSIGFVPLTVQGIDIGQTEELLVNHGEFVKAASAEVNQLMPKRLATGASCVDAMDKFFHAAAGKVILAHSANIERAFIERHIRQNYQFETFPAYFLDTLQLEKRFSYKGRTGAHSSYQLDDLREFYGLPSYHSHSAASDALACAELFTVQFKKLLCTTNLELKDLVV</sequence>
<evidence type="ECO:0000256" key="2">
    <source>
        <dbReference type="ARBA" id="ARBA00022801"/>
    </source>
</evidence>
<feature type="domain" description="Exonuclease" evidence="4">
    <location>
        <begin position="51"/>
        <end position="225"/>
    </location>
</feature>
<dbReference type="EMBL" id="FNDD01000003">
    <property type="protein sequence ID" value="SDG83707.1"/>
    <property type="molecule type" value="Genomic_DNA"/>
</dbReference>
<accession>A0A1G7XHX0</accession>
<evidence type="ECO:0000256" key="3">
    <source>
        <dbReference type="ARBA" id="ARBA00022839"/>
    </source>
</evidence>
<dbReference type="PANTHER" id="PTHR30231">
    <property type="entry name" value="DNA POLYMERASE III SUBUNIT EPSILON"/>
    <property type="match status" value="1"/>
</dbReference>
<name>A0A1G7XHX0_9VIBR</name>
<keyword evidence="1" id="KW-0540">Nuclease</keyword>
<keyword evidence="6" id="KW-1185">Reference proteome</keyword>
<dbReference type="InterPro" id="IPR012337">
    <property type="entry name" value="RNaseH-like_sf"/>
</dbReference>
<keyword evidence="2" id="KW-0378">Hydrolase</keyword>
<reference evidence="5 6" key="1">
    <citation type="submission" date="2016-10" db="EMBL/GenBank/DDBJ databases">
        <authorList>
            <person name="de Groot N.N."/>
        </authorList>
    </citation>
    <scope>NUCLEOTIDE SEQUENCE [LARGE SCALE GENOMIC DNA]</scope>
    <source>
        <strain evidence="5 6">CGMCC 1.10228</strain>
    </source>
</reference>
<evidence type="ECO:0000259" key="4">
    <source>
        <dbReference type="SMART" id="SM00479"/>
    </source>
</evidence>
<evidence type="ECO:0000256" key="1">
    <source>
        <dbReference type="ARBA" id="ARBA00022722"/>
    </source>
</evidence>
<dbReference type="GO" id="GO:0003676">
    <property type="term" value="F:nucleic acid binding"/>
    <property type="evidence" value="ECO:0007669"/>
    <property type="project" value="InterPro"/>
</dbReference>
<proteinExistence type="predicted"/>
<dbReference type="STRING" id="861298.SAMN04488136_103174"/>
<dbReference type="SMART" id="SM00479">
    <property type="entry name" value="EXOIII"/>
    <property type="match status" value="1"/>
</dbReference>
<evidence type="ECO:0000313" key="5">
    <source>
        <dbReference type="EMBL" id="SDG83707.1"/>
    </source>
</evidence>
<gene>
    <name evidence="5" type="ORF">SAMN04488136_103174</name>
</gene>